<dbReference type="Proteomes" id="UP000594454">
    <property type="component" value="Chromosome 2"/>
</dbReference>
<evidence type="ECO:0000256" key="1">
    <source>
        <dbReference type="SAM" id="MobiDB-lite"/>
    </source>
</evidence>
<accession>A0A7R8YQ01</accession>
<dbReference type="AlphaFoldDB" id="A0A7R8YQ01"/>
<dbReference type="InParanoid" id="A0A7R8YQ01"/>
<name>A0A7R8YQ01_HERIL</name>
<evidence type="ECO:0000256" key="2">
    <source>
        <dbReference type="SAM" id="SignalP"/>
    </source>
</evidence>
<feature type="compositionally biased region" description="Basic and acidic residues" evidence="1">
    <location>
        <begin position="228"/>
        <end position="244"/>
    </location>
</feature>
<organism evidence="3 4">
    <name type="scientific">Hermetia illucens</name>
    <name type="common">Black soldier fly</name>
    <dbReference type="NCBI Taxonomy" id="343691"/>
    <lineage>
        <taxon>Eukaryota</taxon>
        <taxon>Metazoa</taxon>
        <taxon>Ecdysozoa</taxon>
        <taxon>Arthropoda</taxon>
        <taxon>Hexapoda</taxon>
        <taxon>Insecta</taxon>
        <taxon>Pterygota</taxon>
        <taxon>Neoptera</taxon>
        <taxon>Endopterygota</taxon>
        <taxon>Diptera</taxon>
        <taxon>Brachycera</taxon>
        <taxon>Stratiomyomorpha</taxon>
        <taxon>Stratiomyidae</taxon>
        <taxon>Hermetiinae</taxon>
        <taxon>Hermetia</taxon>
    </lineage>
</organism>
<evidence type="ECO:0000313" key="4">
    <source>
        <dbReference type="Proteomes" id="UP000594454"/>
    </source>
</evidence>
<feature type="chain" id="PRO_5030834634" evidence="2">
    <location>
        <begin position="23"/>
        <end position="253"/>
    </location>
</feature>
<protein>
    <submittedName>
        <fullName evidence="3">Uncharacterized protein</fullName>
    </submittedName>
</protein>
<reference evidence="3 4" key="1">
    <citation type="submission" date="2020-11" db="EMBL/GenBank/DDBJ databases">
        <authorList>
            <person name="Wallbank WR R."/>
            <person name="Pardo Diaz C."/>
            <person name="Kozak K."/>
            <person name="Martin S."/>
            <person name="Jiggins C."/>
            <person name="Moest M."/>
            <person name="Warren A I."/>
            <person name="Generalovic N T."/>
            <person name="Byers J.R.P. K."/>
            <person name="Montejo-Kovacevich G."/>
            <person name="Yen C E."/>
        </authorList>
    </citation>
    <scope>NUCLEOTIDE SEQUENCE [LARGE SCALE GENOMIC DNA]</scope>
</reference>
<feature type="signal peptide" evidence="2">
    <location>
        <begin position="1"/>
        <end position="22"/>
    </location>
</feature>
<keyword evidence="4" id="KW-1185">Reference proteome</keyword>
<dbReference type="EMBL" id="LR899010">
    <property type="protein sequence ID" value="CAD7081168.1"/>
    <property type="molecule type" value="Genomic_DNA"/>
</dbReference>
<sequence length="253" mass="28695">MFWLIRFALLIAVFAQLKLCLGRRDFSVVFDACEVLETTKFCDMNCSISDSKRVTYYWNILERASKYGFGIKMFGKTSGLKEHVKIFEHSVDDICPLLSKSKSGNMFLLILDEVKRYAKLPKCPVEKCGPNDPCRDEKLNMIRRLMSSMENIQGSVSIAGVRDQVKMNTEGKSKDISIDQKDNAGIVHISPPNNQLTARESKVPSDKKRMHNYVHNPIKMGDDNIEEQQEKSSPKHSAKLDDVGVVHISSKSF</sequence>
<evidence type="ECO:0000313" key="3">
    <source>
        <dbReference type="EMBL" id="CAD7081168.1"/>
    </source>
</evidence>
<feature type="region of interest" description="Disordered" evidence="1">
    <location>
        <begin position="216"/>
        <end position="253"/>
    </location>
</feature>
<gene>
    <name evidence="3" type="ORF">HERILL_LOCUS4289</name>
</gene>
<dbReference type="OrthoDB" id="8186735at2759"/>
<keyword evidence="2" id="KW-0732">Signal</keyword>
<proteinExistence type="predicted"/>